<protein>
    <submittedName>
        <fullName evidence="6">Helix-turn-helix domain-containing protein</fullName>
    </submittedName>
</protein>
<dbReference type="RefSeq" id="WP_163993152.1">
    <property type="nucleotide sequence ID" value="NZ_WUEY01000026.1"/>
</dbReference>
<keyword evidence="3" id="KW-0804">Transcription</keyword>
<evidence type="ECO:0000259" key="5">
    <source>
        <dbReference type="PROSITE" id="PS01124"/>
    </source>
</evidence>
<dbReference type="EMBL" id="WUEY01000026">
    <property type="protein sequence ID" value="NEI74159.1"/>
    <property type="molecule type" value="Genomic_DNA"/>
</dbReference>
<accession>A0A6L9UFN7</accession>
<feature type="region of interest" description="Disordered" evidence="4">
    <location>
        <begin position="1"/>
        <end position="35"/>
    </location>
</feature>
<dbReference type="PANTHER" id="PTHR46796">
    <property type="entry name" value="HTH-TYPE TRANSCRIPTIONAL ACTIVATOR RHAS-RELATED"/>
    <property type="match status" value="1"/>
</dbReference>
<evidence type="ECO:0000256" key="2">
    <source>
        <dbReference type="ARBA" id="ARBA00023125"/>
    </source>
</evidence>
<dbReference type="PANTHER" id="PTHR46796:SF14">
    <property type="entry name" value="TRANSCRIPTIONAL REGULATORY PROTEIN"/>
    <property type="match status" value="1"/>
</dbReference>
<name>A0A6L9UFN7_9HYPH</name>
<proteinExistence type="predicted"/>
<sequence>MLANARATALPSDGHPASIKSGLPLRSAEGSPSWSATDPVVYHGGVITQRYRRTWSHVSATLDYVEAEHSMKVEIDSSSARISVVLEVVGGKFVVDAAGSSGPESDLERFNEGPVSILPKSFRAGGTSERVRFLRHLLVQVDESRLQDVYDEVTGSSGKLIPKLMFLDQRLMDLSKLIAHECQSSLSDDSLFGDTLASAMMIALARSHRQKPRSLARGGMAPFQLQKVQRHMLDNIAETAALSELAEIVTMSVAHFCRAFKISTGKAPHQWLIEARIETAKSLLLRKEMSLAHVALTLGFCDQAHFTRTFSKIVGTTPLAWIRDKALAAHGVDAPYDYEFSG</sequence>
<evidence type="ECO:0000313" key="6">
    <source>
        <dbReference type="EMBL" id="NEI74159.1"/>
    </source>
</evidence>
<organism evidence="6 7">
    <name type="scientific">Rhizobium lusitanum</name>
    <dbReference type="NCBI Taxonomy" id="293958"/>
    <lineage>
        <taxon>Bacteria</taxon>
        <taxon>Pseudomonadati</taxon>
        <taxon>Pseudomonadota</taxon>
        <taxon>Alphaproteobacteria</taxon>
        <taxon>Hyphomicrobiales</taxon>
        <taxon>Rhizobiaceae</taxon>
        <taxon>Rhizobium/Agrobacterium group</taxon>
        <taxon>Rhizobium</taxon>
    </lineage>
</organism>
<dbReference type="Pfam" id="PF12833">
    <property type="entry name" value="HTH_18"/>
    <property type="match status" value="1"/>
</dbReference>
<dbReference type="GO" id="GO:0043565">
    <property type="term" value="F:sequence-specific DNA binding"/>
    <property type="evidence" value="ECO:0007669"/>
    <property type="project" value="InterPro"/>
</dbReference>
<keyword evidence="1" id="KW-0805">Transcription regulation</keyword>
<dbReference type="Gene3D" id="1.10.10.60">
    <property type="entry name" value="Homeodomain-like"/>
    <property type="match status" value="2"/>
</dbReference>
<gene>
    <name evidence="6" type="ORF">GR212_31875</name>
</gene>
<evidence type="ECO:0000256" key="1">
    <source>
        <dbReference type="ARBA" id="ARBA00023015"/>
    </source>
</evidence>
<keyword evidence="2" id="KW-0238">DNA-binding</keyword>
<reference evidence="6 7" key="1">
    <citation type="submission" date="2019-12" db="EMBL/GenBank/DDBJ databases">
        <title>Rhizobium genotypes associated with high levels of biological nitrogen fixation by grain legumes in a temperate-maritime cropping system.</title>
        <authorList>
            <person name="Maluk M."/>
            <person name="Francesc Ferrando Molina F."/>
            <person name="Lopez Del Egido L."/>
            <person name="Lafos M."/>
            <person name="Langarica-Fuentes A."/>
            <person name="Gebre Yohannes G."/>
            <person name="Young M.W."/>
            <person name="Martin P."/>
            <person name="Gantlett R."/>
            <person name="Kenicer G."/>
            <person name="Hawes C."/>
            <person name="Begg G.S."/>
            <person name="Quilliam R.S."/>
            <person name="Squire G.R."/>
            <person name="Poole P.S."/>
            <person name="Young P.W."/>
            <person name="Iannetta P.M."/>
            <person name="James E.K."/>
        </authorList>
    </citation>
    <scope>NUCLEOTIDE SEQUENCE [LARGE SCALE GENOMIC DNA]</scope>
    <source>
        <strain evidence="6 7">JHI1118</strain>
    </source>
</reference>
<dbReference type="Proteomes" id="UP000483035">
    <property type="component" value="Unassembled WGS sequence"/>
</dbReference>
<dbReference type="SUPFAM" id="SSF46689">
    <property type="entry name" value="Homeodomain-like"/>
    <property type="match status" value="2"/>
</dbReference>
<dbReference type="PROSITE" id="PS01124">
    <property type="entry name" value="HTH_ARAC_FAMILY_2"/>
    <property type="match status" value="1"/>
</dbReference>
<dbReference type="GO" id="GO:0003700">
    <property type="term" value="F:DNA-binding transcription factor activity"/>
    <property type="evidence" value="ECO:0007669"/>
    <property type="project" value="InterPro"/>
</dbReference>
<feature type="domain" description="HTH araC/xylS-type" evidence="5">
    <location>
        <begin position="226"/>
        <end position="324"/>
    </location>
</feature>
<evidence type="ECO:0000256" key="3">
    <source>
        <dbReference type="ARBA" id="ARBA00023163"/>
    </source>
</evidence>
<evidence type="ECO:0000256" key="4">
    <source>
        <dbReference type="SAM" id="MobiDB-lite"/>
    </source>
</evidence>
<dbReference type="InterPro" id="IPR009057">
    <property type="entry name" value="Homeodomain-like_sf"/>
</dbReference>
<comment type="caution">
    <text evidence="6">The sequence shown here is derived from an EMBL/GenBank/DDBJ whole genome shotgun (WGS) entry which is preliminary data.</text>
</comment>
<dbReference type="AlphaFoldDB" id="A0A6L9UFN7"/>
<evidence type="ECO:0000313" key="7">
    <source>
        <dbReference type="Proteomes" id="UP000483035"/>
    </source>
</evidence>
<dbReference type="InterPro" id="IPR050204">
    <property type="entry name" value="AraC_XylS_family_regulators"/>
</dbReference>
<dbReference type="SMART" id="SM00342">
    <property type="entry name" value="HTH_ARAC"/>
    <property type="match status" value="1"/>
</dbReference>
<dbReference type="InterPro" id="IPR018060">
    <property type="entry name" value="HTH_AraC"/>
</dbReference>